<sequence>MAILSVGALTGSAILDIITVLTVCWTLWTIQTYRRLSHIPGPVSWGLSVLPLFRLHQDGEIYHGLSKMTEKYGPLVRIAPNTLLTSDTDVVRRMSAARSPYTRSDWYFAMRLVPGEDNVLSLLNDKEHDERRRKMAAGYAGKENTTLERDLDECILDLCRLIDTRYAIGATDEASQSKPMDLARKIQFLTSDIMSKVSFDAKFHDLRDDNDNFGYIHEIETMFPKLFCTSCIPKVLQFCTNIGLMKMFAPTANARLGFGKILAITREQVGKRFDAEKNVIVQKPDMLGSFLRHGLTRGEAEQESVMQLAAGSDTSATGMRGTLFCLISNPKAYTKLMAEIDAAVADGRIPSSLDMAIPDLVARELPYLQACIKEGIRWHPPIAGMLTKKTPPEGDTINGYFVPGGVTISWSVKTIHHNPELYGPDEHAYRPDRWIHTSAGGDERSVEKIALMERNNDLIFGHGKYSCLGKPVAVIELNKVFVELLRRFEFSLMRPEDGWRGGKCFGIFIQKDLWVTVRRREVVKH</sequence>
<accession>A0ACC3ACB3</accession>
<keyword evidence="2" id="KW-1185">Reference proteome</keyword>
<evidence type="ECO:0000313" key="2">
    <source>
        <dbReference type="Proteomes" id="UP001172386"/>
    </source>
</evidence>
<comment type="caution">
    <text evidence="1">The sequence shown here is derived from an EMBL/GenBank/DDBJ whole genome shotgun (WGS) entry which is preliminary data.</text>
</comment>
<dbReference type="Proteomes" id="UP001172386">
    <property type="component" value="Unassembled WGS sequence"/>
</dbReference>
<dbReference type="EMBL" id="JAPDRQ010000042">
    <property type="protein sequence ID" value="KAJ9659232.1"/>
    <property type="molecule type" value="Genomic_DNA"/>
</dbReference>
<proteinExistence type="predicted"/>
<name>A0ACC3ACB3_9EURO</name>
<protein>
    <submittedName>
        <fullName evidence="1">Uncharacterized protein</fullName>
    </submittedName>
</protein>
<organism evidence="1 2">
    <name type="scientific">Neophaeococcomyces mojaviensis</name>
    <dbReference type="NCBI Taxonomy" id="3383035"/>
    <lineage>
        <taxon>Eukaryota</taxon>
        <taxon>Fungi</taxon>
        <taxon>Dikarya</taxon>
        <taxon>Ascomycota</taxon>
        <taxon>Pezizomycotina</taxon>
        <taxon>Eurotiomycetes</taxon>
        <taxon>Chaetothyriomycetidae</taxon>
        <taxon>Chaetothyriales</taxon>
        <taxon>Chaetothyriales incertae sedis</taxon>
        <taxon>Neophaeococcomyces</taxon>
    </lineage>
</organism>
<evidence type="ECO:0000313" key="1">
    <source>
        <dbReference type="EMBL" id="KAJ9659232.1"/>
    </source>
</evidence>
<gene>
    <name evidence="1" type="ORF">H2198_003236</name>
</gene>
<reference evidence="1" key="1">
    <citation type="submission" date="2022-10" db="EMBL/GenBank/DDBJ databases">
        <title>Culturing micro-colonial fungi from biological soil crusts in the Mojave desert and describing Neophaeococcomyces mojavensis, and introducing the new genera and species Taxawa tesnikishii.</title>
        <authorList>
            <person name="Kurbessoian T."/>
            <person name="Stajich J.E."/>
        </authorList>
    </citation>
    <scope>NUCLEOTIDE SEQUENCE</scope>
    <source>
        <strain evidence="1">JES_112</strain>
    </source>
</reference>